<evidence type="ECO:0000259" key="13">
    <source>
        <dbReference type="PROSITE" id="PS50262"/>
    </source>
</evidence>
<evidence type="ECO:0000313" key="14">
    <source>
        <dbReference type="EMBL" id="CAH1402504.1"/>
    </source>
</evidence>
<evidence type="ECO:0000313" key="15">
    <source>
        <dbReference type="Proteomes" id="UP001152798"/>
    </source>
</evidence>
<evidence type="ECO:0000256" key="6">
    <source>
        <dbReference type="ARBA" id="ARBA00023040"/>
    </source>
</evidence>
<keyword evidence="9" id="KW-0325">Glycoprotein</keyword>
<dbReference type="PANTHER" id="PTHR11866:SF16">
    <property type="entry name" value="PROSTAGLANDIN E2 RECEPTOR EP4 SUBTYPE-LIKE PROTEIN"/>
    <property type="match status" value="1"/>
</dbReference>
<reference evidence="14" key="1">
    <citation type="submission" date="2022-01" db="EMBL/GenBank/DDBJ databases">
        <authorList>
            <person name="King R."/>
        </authorList>
    </citation>
    <scope>NUCLEOTIDE SEQUENCE</scope>
</reference>
<evidence type="ECO:0000256" key="11">
    <source>
        <dbReference type="RuleBase" id="RU000688"/>
    </source>
</evidence>
<keyword evidence="4 11" id="KW-0812">Transmembrane</keyword>
<dbReference type="EMBL" id="OV725081">
    <property type="protein sequence ID" value="CAH1402504.1"/>
    <property type="molecule type" value="Genomic_DNA"/>
</dbReference>
<feature type="transmembrane region" description="Helical" evidence="12">
    <location>
        <begin position="29"/>
        <end position="50"/>
    </location>
</feature>
<dbReference type="GO" id="GO:0007204">
    <property type="term" value="P:positive regulation of cytosolic calcium ion concentration"/>
    <property type="evidence" value="ECO:0007669"/>
    <property type="project" value="TreeGrafter"/>
</dbReference>
<keyword evidence="6 11" id="KW-0297">G-protein coupled receptor</keyword>
<organism evidence="14 15">
    <name type="scientific">Nezara viridula</name>
    <name type="common">Southern green stink bug</name>
    <name type="synonym">Cimex viridulus</name>
    <dbReference type="NCBI Taxonomy" id="85310"/>
    <lineage>
        <taxon>Eukaryota</taxon>
        <taxon>Metazoa</taxon>
        <taxon>Ecdysozoa</taxon>
        <taxon>Arthropoda</taxon>
        <taxon>Hexapoda</taxon>
        <taxon>Insecta</taxon>
        <taxon>Pterygota</taxon>
        <taxon>Neoptera</taxon>
        <taxon>Paraneoptera</taxon>
        <taxon>Hemiptera</taxon>
        <taxon>Heteroptera</taxon>
        <taxon>Panheteroptera</taxon>
        <taxon>Pentatomomorpha</taxon>
        <taxon>Pentatomoidea</taxon>
        <taxon>Pentatomidae</taxon>
        <taxon>Pentatominae</taxon>
        <taxon>Nezara</taxon>
    </lineage>
</organism>
<evidence type="ECO:0000256" key="9">
    <source>
        <dbReference type="ARBA" id="ARBA00023180"/>
    </source>
</evidence>
<accession>A0A9P0MRN5</accession>
<keyword evidence="15" id="KW-1185">Reference proteome</keyword>
<sequence>MGAVSAFSNMSNETVTAVHAPHISLTMQALITFIYVLGILGNSAALWYILHPRSKTRNPRYSLLLTLLLSNDLTAVVGMGIQMYIGIYYPSLARTRTLCLVRVLWRAFGLGSGCIVCVMAVERFFALAKPFYYSKHVTVSRLRRATVTLWLFNLAIVILPIFGIGAYYNKEKGYCIRYKNATETIDIIYAYVYMGFGVLLCICLLLSNFSVVATLTLRKRSGASKPHVLVRRHSRNKDLEATSTAEETAFARVMIYISLSFLCSWLPQLASVPVAQLIKSDSCKKYFRIADMILAIHFIIDPYIYILQKFIVFKPSEWCRKPNSRTSSVKTSNELCSL</sequence>
<feature type="transmembrane region" description="Helical" evidence="12">
    <location>
        <begin position="287"/>
        <end position="306"/>
    </location>
</feature>
<keyword evidence="5 12" id="KW-1133">Transmembrane helix</keyword>
<evidence type="ECO:0000256" key="3">
    <source>
        <dbReference type="ARBA" id="ARBA00022475"/>
    </source>
</evidence>
<feature type="transmembrane region" description="Helical" evidence="12">
    <location>
        <begin position="147"/>
        <end position="168"/>
    </location>
</feature>
<feature type="transmembrane region" description="Helical" evidence="12">
    <location>
        <begin position="105"/>
        <end position="126"/>
    </location>
</feature>
<keyword evidence="3" id="KW-1003">Cell membrane</keyword>
<evidence type="ECO:0000256" key="4">
    <source>
        <dbReference type="ARBA" id="ARBA00022692"/>
    </source>
</evidence>
<evidence type="ECO:0000256" key="10">
    <source>
        <dbReference type="ARBA" id="ARBA00023224"/>
    </source>
</evidence>
<feature type="transmembrane region" description="Helical" evidence="12">
    <location>
        <begin position="249"/>
        <end position="267"/>
    </location>
</feature>
<feature type="domain" description="G-protein coupled receptors family 1 profile" evidence="13">
    <location>
        <begin position="41"/>
        <end position="305"/>
    </location>
</feature>
<evidence type="ECO:0000256" key="7">
    <source>
        <dbReference type="ARBA" id="ARBA00023136"/>
    </source>
</evidence>
<dbReference type="PROSITE" id="PS00237">
    <property type="entry name" value="G_PROTEIN_RECEP_F1_1"/>
    <property type="match status" value="1"/>
</dbReference>
<feature type="transmembrane region" description="Helical" evidence="12">
    <location>
        <begin position="62"/>
        <end position="85"/>
    </location>
</feature>
<protein>
    <recommendedName>
        <fullName evidence="13">G-protein coupled receptors family 1 profile domain-containing protein</fullName>
    </recommendedName>
</protein>
<dbReference type="AlphaFoldDB" id="A0A9P0MRN5"/>
<proteinExistence type="inferred from homology"/>
<dbReference type="PANTHER" id="PTHR11866">
    <property type="entry name" value="G-PROTEIN COUPLED RECEPTOR FAMILY 1 MEMBER"/>
    <property type="match status" value="1"/>
</dbReference>
<dbReference type="GO" id="GO:0005886">
    <property type="term" value="C:plasma membrane"/>
    <property type="evidence" value="ECO:0007669"/>
    <property type="project" value="UniProtKB-SubCell"/>
</dbReference>
<evidence type="ECO:0000256" key="1">
    <source>
        <dbReference type="ARBA" id="ARBA00004651"/>
    </source>
</evidence>
<comment type="subcellular location">
    <subcellularLocation>
        <location evidence="1">Cell membrane</location>
        <topology evidence="1">Multi-pass membrane protein</topology>
    </subcellularLocation>
</comment>
<feature type="transmembrane region" description="Helical" evidence="12">
    <location>
        <begin position="188"/>
        <end position="217"/>
    </location>
</feature>
<dbReference type="OrthoDB" id="5959154at2759"/>
<evidence type="ECO:0000256" key="5">
    <source>
        <dbReference type="ARBA" id="ARBA00022989"/>
    </source>
</evidence>
<comment type="similarity">
    <text evidence="2 11">Belongs to the G-protein coupled receptor 1 family.</text>
</comment>
<dbReference type="Proteomes" id="UP001152798">
    <property type="component" value="Chromosome 5"/>
</dbReference>
<keyword evidence="8 11" id="KW-0675">Receptor</keyword>
<dbReference type="InterPro" id="IPR000276">
    <property type="entry name" value="GPCR_Rhodpsn"/>
</dbReference>
<dbReference type="GO" id="GO:0007189">
    <property type="term" value="P:adenylate cyclase-activating G protein-coupled receptor signaling pathway"/>
    <property type="evidence" value="ECO:0007669"/>
    <property type="project" value="TreeGrafter"/>
</dbReference>
<gene>
    <name evidence="14" type="ORF">NEZAVI_LOCUS11313</name>
</gene>
<dbReference type="Gene3D" id="1.20.1070.10">
    <property type="entry name" value="Rhodopsin 7-helix transmembrane proteins"/>
    <property type="match status" value="1"/>
</dbReference>
<dbReference type="InterPro" id="IPR017452">
    <property type="entry name" value="GPCR_Rhodpsn_7TM"/>
</dbReference>
<evidence type="ECO:0000256" key="2">
    <source>
        <dbReference type="ARBA" id="ARBA00010663"/>
    </source>
</evidence>
<name>A0A9P0MRN5_NEZVI</name>
<dbReference type="SUPFAM" id="SSF81321">
    <property type="entry name" value="Family A G protein-coupled receptor-like"/>
    <property type="match status" value="1"/>
</dbReference>
<dbReference type="InterPro" id="IPR008365">
    <property type="entry name" value="Prostanoid_rcpt"/>
</dbReference>
<dbReference type="GO" id="GO:0004930">
    <property type="term" value="F:G protein-coupled receptor activity"/>
    <property type="evidence" value="ECO:0007669"/>
    <property type="project" value="UniProtKB-KW"/>
</dbReference>
<keyword evidence="7 12" id="KW-0472">Membrane</keyword>
<evidence type="ECO:0000256" key="12">
    <source>
        <dbReference type="SAM" id="Phobius"/>
    </source>
</evidence>
<evidence type="ECO:0000256" key="8">
    <source>
        <dbReference type="ARBA" id="ARBA00023170"/>
    </source>
</evidence>
<dbReference type="Pfam" id="PF00001">
    <property type="entry name" value="7tm_1"/>
    <property type="match status" value="1"/>
</dbReference>
<dbReference type="PROSITE" id="PS50262">
    <property type="entry name" value="G_PROTEIN_RECEP_F1_2"/>
    <property type="match status" value="1"/>
</dbReference>
<keyword evidence="10 11" id="KW-0807">Transducer</keyword>
<dbReference type="PRINTS" id="PR00237">
    <property type="entry name" value="GPCRRHODOPSN"/>
</dbReference>